<dbReference type="OrthoDB" id="3787729at2"/>
<evidence type="ECO:0000313" key="1">
    <source>
        <dbReference type="EMBL" id="AKK09356.1"/>
    </source>
</evidence>
<dbReference type="KEGG" id="cted:CTEST_09655"/>
<gene>
    <name evidence="1" type="ORF">CTEST_09655</name>
</gene>
<dbReference type="AlphaFoldDB" id="A0A0G3H7I1"/>
<protein>
    <submittedName>
        <fullName evidence="1">Uncharacterized protein</fullName>
    </submittedName>
</protein>
<keyword evidence="2" id="KW-1185">Reference proteome</keyword>
<dbReference type="PATRIC" id="fig|136857.5.peg.1916"/>
<sequence length="396" mass="42735">MENLIRMLEGARFYGAKSEPIDSIDVVREATIANGWRLQVVRVHHGGTSDLYQVLIDAADNDVFHLPEVIGTYGAALTGGAPAGFGVLHGSAPGLDGGGRAISGEQSNTSLIFGENAMVKVFRHLEAGQNPDVELLSQIPDSPHVAAVRGWVTENIDGEDHTLAMIQDFIPDADDGWRYALGFSALGAHFGPEASLLGEATRAVHEALAHALPTQSVPLASVVSTLEDHLDHMITRAPVLAEHEDSVREVYRLLSDGDGDGAEQTIQRIHGDLHLGQVLRNQDTYVLIDFEGEPARPLAERRLPDSPLRDVAGVIRSFDYAAHFPARSGQGAGPADPAAWAAEATEAFLQGYQLSPSSLLDAYVLDKALYEVVYESNNRPDWVDIPLDAVRRLLNP</sequence>
<dbReference type="UniPathway" id="UPA00164"/>
<organism evidence="1 2">
    <name type="scientific">Corynebacterium testudinoris</name>
    <dbReference type="NCBI Taxonomy" id="136857"/>
    <lineage>
        <taxon>Bacteria</taxon>
        <taxon>Bacillati</taxon>
        <taxon>Actinomycetota</taxon>
        <taxon>Actinomycetes</taxon>
        <taxon>Mycobacteriales</taxon>
        <taxon>Corynebacteriaceae</taxon>
        <taxon>Corynebacterium</taxon>
    </lineage>
</organism>
<dbReference type="Proteomes" id="UP000035540">
    <property type="component" value="Chromosome"/>
</dbReference>
<evidence type="ECO:0000313" key="2">
    <source>
        <dbReference type="Proteomes" id="UP000035540"/>
    </source>
</evidence>
<reference evidence="1 2" key="1">
    <citation type="journal article" date="2015" name="Genome Announc.">
        <title>Complete Genome Sequence of the Type Strain Corynebacterium testudinoris DSM 44614, Recovered from Necrotic Lesions in the Mouth of a Tortoise.</title>
        <authorList>
            <person name="Ruckert C."/>
            <person name="Kriete M."/>
            <person name="Jaenicke S."/>
            <person name="Winkler A."/>
            <person name="Tauch A."/>
        </authorList>
    </citation>
    <scope>NUCLEOTIDE SEQUENCE [LARGE SCALE GENOMIC DNA]</scope>
    <source>
        <strain evidence="1 2">DSM 44614</strain>
    </source>
</reference>
<proteinExistence type="predicted"/>
<dbReference type="Gene3D" id="3.90.1200.10">
    <property type="match status" value="1"/>
</dbReference>
<dbReference type="EMBL" id="CP011545">
    <property type="protein sequence ID" value="AKK09356.1"/>
    <property type="molecule type" value="Genomic_DNA"/>
</dbReference>
<accession>A0A0G3H7I1</accession>
<dbReference type="STRING" id="136857.CTEST_09655"/>
<dbReference type="GO" id="GO:0005978">
    <property type="term" value="P:glycogen biosynthetic process"/>
    <property type="evidence" value="ECO:0007669"/>
    <property type="project" value="UniProtKB-UniPathway"/>
</dbReference>
<name>A0A0G3H7I1_9CORY</name>
<dbReference type="InterPro" id="IPR011009">
    <property type="entry name" value="Kinase-like_dom_sf"/>
</dbReference>
<reference evidence="2" key="2">
    <citation type="submission" date="2015-05" db="EMBL/GenBank/DDBJ databases">
        <title>Complete genome sequence of Corynebacterium testudinoris DSM 44614, recovered from necrotic lesions in the mouth of a tortoise.</title>
        <authorList>
            <person name="Ruckert C."/>
            <person name="Albersmeier A."/>
            <person name="Winkler A."/>
            <person name="Tauch A."/>
        </authorList>
    </citation>
    <scope>NUCLEOTIDE SEQUENCE [LARGE SCALE GENOMIC DNA]</scope>
    <source>
        <strain evidence="2">DSM 44614</strain>
    </source>
</reference>
<dbReference type="SUPFAM" id="SSF56112">
    <property type="entry name" value="Protein kinase-like (PK-like)"/>
    <property type="match status" value="1"/>
</dbReference>